<evidence type="ECO:0000256" key="1">
    <source>
        <dbReference type="SAM" id="MobiDB-lite"/>
    </source>
</evidence>
<accession>A0A918IYX4</accession>
<feature type="region of interest" description="Disordered" evidence="1">
    <location>
        <begin position="95"/>
        <end position="127"/>
    </location>
</feature>
<organism evidence="3 4">
    <name type="scientific">Gemmobacter lanyuensis</name>
    <dbReference type="NCBI Taxonomy" id="1054497"/>
    <lineage>
        <taxon>Bacteria</taxon>
        <taxon>Pseudomonadati</taxon>
        <taxon>Pseudomonadota</taxon>
        <taxon>Alphaproteobacteria</taxon>
        <taxon>Rhodobacterales</taxon>
        <taxon>Paracoccaceae</taxon>
        <taxon>Gemmobacter</taxon>
    </lineage>
</organism>
<name>A0A918IYX4_9RHOB</name>
<feature type="domain" description="STAS" evidence="2">
    <location>
        <begin position="1"/>
        <end position="106"/>
    </location>
</feature>
<dbReference type="AlphaFoldDB" id="A0A918IYX4"/>
<dbReference type="PROSITE" id="PS50801">
    <property type="entry name" value="STAS"/>
    <property type="match status" value="1"/>
</dbReference>
<sequence>MTMQSLGLSGQLRQADAAALAEQLRGLLDAADDSGAVDLGLSDVTALEFGPLQVLVCAAAEARKRGLNFRVTAPADGPIRNALTVHALHDALTISPADTAQDAPDADPADDPKSAASRGRRRPAAKS</sequence>
<reference evidence="3" key="2">
    <citation type="submission" date="2020-09" db="EMBL/GenBank/DDBJ databases">
        <authorList>
            <person name="Sun Q."/>
            <person name="Kim S."/>
        </authorList>
    </citation>
    <scope>NUCLEOTIDE SEQUENCE</scope>
    <source>
        <strain evidence="3">KCTC 23714</strain>
    </source>
</reference>
<keyword evidence="4" id="KW-1185">Reference proteome</keyword>
<dbReference type="RefSeq" id="WP_189634406.1">
    <property type="nucleotide sequence ID" value="NZ_BMYQ01000009.1"/>
</dbReference>
<gene>
    <name evidence="3" type="ORF">GCM10011452_26910</name>
</gene>
<dbReference type="Proteomes" id="UP000628984">
    <property type="component" value="Unassembled WGS sequence"/>
</dbReference>
<feature type="compositionally biased region" description="Basic residues" evidence="1">
    <location>
        <begin position="118"/>
        <end position="127"/>
    </location>
</feature>
<dbReference type="InterPro" id="IPR002645">
    <property type="entry name" value="STAS_dom"/>
</dbReference>
<dbReference type="InterPro" id="IPR058548">
    <property type="entry name" value="MlaB-like_STAS"/>
</dbReference>
<dbReference type="Pfam" id="PF13466">
    <property type="entry name" value="STAS_2"/>
    <property type="match status" value="1"/>
</dbReference>
<evidence type="ECO:0000313" key="3">
    <source>
        <dbReference type="EMBL" id="GGW37151.1"/>
    </source>
</evidence>
<dbReference type="Gene3D" id="3.30.750.24">
    <property type="entry name" value="STAS domain"/>
    <property type="match status" value="1"/>
</dbReference>
<evidence type="ECO:0000313" key="4">
    <source>
        <dbReference type="Proteomes" id="UP000628984"/>
    </source>
</evidence>
<comment type="caution">
    <text evidence="3">The sequence shown here is derived from an EMBL/GenBank/DDBJ whole genome shotgun (WGS) entry which is preliminary data.</text>
</comment>
<dbReference type="EMBL" id="BMYQ01000009">
    <property type="protein sequence ID" value="GGW37151.1"/>
    <property type="molecule type" value="Genomic_DNA"/>
</dbReference>
<protein>
    <recommendedName>
        <fullName evidence="2">STAS domain-containing protein</fullName>
    </recommendedName>
</protein>
<reference evidence="3" key="1">
    <citation type="journal article" date="2014" name="Int. J. Syst. Evol. Microbiol.">
        <title>Complete genome sequence of Corynebacterium casei LMG S-19264T (=DSM 44701T), isolated from a smear-ripened cheese.</title>
        <authorList>
            <consortium name="US DOE Joint Genome Institute (JGI-PGF)"/>
            <person name="Walter F."/>
            <person name="Albersmeier A."/>
            <person name="Kalinowski J."/>
            <person name="Ruckert C."/>
        </authorList>
    </citation>
    <scope>NUCLEOTIDE SEQUENCE</scope>
    <source>
        <strain evidence="3">KCTC 23714</strain>
    </source>
</reference>
<evidence type="ECO:0000259" key="2">
    <source>
        <dbReference type="PROSITE" id="PS50801"/>
    </source>
</evidence>
<proteinExistence type="predicted"/>
<dbReference type="InterPro" id="IPR036513">
    <property type="entry name" value="STAS_dom_sf"/>
</dbReference>